<sequence>MPGLPTSTCRNKQTEEEGNSYRPTSKNHHWCFVRALKLLESGPSPCFSWGSSGNFSLAGGSLAIGVANINGIFSHLRSRHRKDGIASQAFGARNSRLPLSHSTEDNRSPSHPLHAHHLLWFNFEPVLIHSGQNSSISSTAITYLRFSIPTLLFSVPHPPHQDLPQEPESHPPFHAQHRHLPRHSHPGQLRRPLLSGPRPERDCTGGLLGGLHYSDHPSGVSLFFWPSYCEVSLVLARLCVVYKQTRLPPWNTDPDDRIDLPIPCLVGPGRVDSGGDELGADRPKQALMASVVCIGMFYFHCNCFHVFHGRNANVWGRMFTSDPAIISLVASVLPVVGLCELGNCPQTTVCGVLRGCARPTLAAYINCGSFYGVGLPAALALGFGVKLGLLGMWLGLLAAQLVCFGLMVGALLCNRLGGRNKQIER</sequence>
<reference evidence="4 5" key="1">
    <citation type="journal article" date="2023" name="G3 (Bethesda)">
        <title>A chromosome-length genome assembly and annotation of blackberry (Rubus argutus, cv. 'Hillquist').</title>
        <authorList>
            <person name="Bruna T."/>
            <person name="Aryal R."/>
            <person name="Dudchenko O."/>
            <person name="Sargent D.J."/>
            <person name="Mead D."/>
            <person name="Buti M."/>
            <person name="Cavallini A."/>
            <person name="Hytonen T."/>
            <person name="Andres J."/>
            <person name="Pham M."/>
            <person name="Weisz D."/>
            <person name="Mascagni F."/>
            <person name="Usai G."/>
            <person name="Natali L."/>
            <person name="Bassil N."/>
            <person name="Fernandez G.E."/>
            <person name="Lomsadze A."/>
            <person name="Armour M."/>
            <person name="Olukolu B."/>
            <person name="Poorten T."/>
            <person name="Britton C."/>
            <person name="Davik J."/>
            <person name="Ashrafi H."/>
            <person name="Aiden E.L."/>
            <person name="Borodovsky M."/>
            <person name="Worthington M."/>
        </authorList>
    </citation>
    <scope>NUCLEOTIDE SEQUENCE [LARGE SCALE GENOMIC DNA]</scope>
    <source>
        <strain evidence="4">PI 553951</strain>
    </source>
</reference>
<evidence type="ECO:0000313" key="5">
    <source>
        <dbReference type="Proteomes" id="UP001457282"/>
    </source>
</evidence>
<feature type="transmembrane region" description="Helical" evidence="3">
    <location>
        <begin position="361"/>
        <end position="384"/>
    </location>
</feature>
<feature type="compositionally biased region" description="Basic residues" evidence="2">
    <location>
        <begin position="175"/>
        <end position="185"/>
    </location>
</feature>
<accession>A0AAW1YKB1</accession>
<keyword evidence="3" id="KW-1133">Transmembrane helix</keyword>
<feature type="region of interest" description="Disordered" evidence="2">
    <location>
        <begin position="1"/>
        <end position="24"/>
    </location>
</feature>
<evidence type="ECO:0000256" key="2">
    <source>
        <dbReference type="SAM" id="MobiDB-lite"/>
    </source>
</evidence>
<comment type="caution">
    <text evidence="4">The sequence shown here is derived from an EMBL/GenBank/DDBJ whole genome shotgun (WGS) entry which is preliminary data.</text>
</comment>
<dbReference type="AlphaFoldDB" id="A0AAW1YKB1"/>
<feature type="region of interest" description="Disordered" evidence="2">
    <location>
        <begin position="159"/>
        <end position="196"/>
    </location>
</feature>
<feature type="transmembrane region" description="Helical" evidence="3">
    <location>
        <begin position="286"/>
        <end position="307"/>
    </location>
</feature>
<proteinExistence type="inferred from homology"/>
<keyword evidence="3" id="KW-0472">Membrane</keyword>
<dbReference type="GO" id="GO:0042910">
    <property type="term" value="F:xenobiotic transmembrane transporter activity"/>
    <property type="evidence" value="ECO:0007669"/>
    <property type="project" value="InterPro"/>
</dbReference>
<dbReference type="EMBL" id="JBEDUW010000001">
    <property type="protein sequence ID" value="KAK9948895.1"/>
    <property type="molecule type" value="Genomic_DNA"/>
</dbReference>
<dbReference type="GO" id="GO:0016020">
    <property type="term" value="C:membrane"/>
    <property type="evidence" value="ECO:0007669"/>
    <property type="project" value="InterPro"/>
</dbReference>
<dbReference type="GO" id="GO:0015297">
    <property type="term" value="F:antiporter activity"/>
    <property type="evidence" value="ECO:0007669"/>
    <property type="project" value="InterPro"/>
</dbReference>
<keyword evidence="5" id="KW-1185">Reference proteome</keyword>
<feature type="transmembrane region" description="Helical" evidence="3">
    <location>
        <begin position="390"/>
        <end position="413"/>
    </location>
</feature>
<evidence type="ECO:0000256" key="3">
    <source>
        <dbReference type="SAM" id="Phobius"/>
    </source>
</evidence>
<comment type="similarity">
    <text evidence="1">Belongs to the multi antimicrobial extrusion (MATE) (TC 2.A.66.1) family.</text>
</comment>
<protein>
    <submittedName>
        <fullName evidence="4">Uncharacterized protein</fullName>
    </submittedName>
</protein>
<evidence type="ECO:0000256" key="1">
    <source>
        <dbReference type="ARBA" id="ARBA00010199"/>
    </source>
</evidence>
<dbReference type="Pfam" id="PF01554">
    <property type="entry name" value="MatE"/>
    <property type="match status" value="1"/>
</dbReference>
<organism evidence="4 5">
    <name type="scientific">Rubus argutus</name>
    <name type="common">Southern blackberry</name>
    <dbReference type="NCBI Taxonomy" id="59490"/>
    <lineage>
        <taxon>Eukaryota</taxon>
        <taxon>Viridiplantae</taxon>
        <taxon>Streptophyta</taxon>
        <taxon>Embryophyta</taxon>
        <taxon>Tracheophyta</taxon>
        <taxon>Spermatophyta</taxon>
        <taxon>Magnoliopsida</taxon>
        <taxon>eudicotyledons</taxon>
        <taxon>Gunneridae</taxon>
        <taxon>Pentapetalae</taxon>
        <taxon>rosids</taxon>
        <taxon>fabids</taxon>
        <taxon>Rosales</taxon>
        <taxon>Rosaceae</taxon>
        <taxon>Rosoideae</taxon>
        <taxon>Rosoideae incertae sedis</taxon>
        <taxon>Rubus</taxon>
    </lineage>
</organism>
<name>A0AAW1YKB1_RUBAR</name>
<feature type="compositionally biased region" description="Polar residues" evidence="2">
    <location>
        <begin position="1"/>
        <end position="11"/>
    </location>
</feature>
<dbReference type="InterPro" id="IPR002528">
    <property type="entry name" value="MATE_fam"/>
</dbReference>
<dbReference type="Proteomes" id="UP001457282">
    <property type="component" value="Unassembled WGS sequence"/>
</dbReference>
<evidence type="ECO:0000313" key="4">
    <source>
        <dbReference type="EMBL" id="KAK9948895.1"/>
    </source>
</evidence>
<keyword evidence="3" id="KW-0812">Transmembrane</keyword>
<gene>
    <name evidence="4" type="ORF">M0R45_004449</name>
</gene>
<dbReference type="PANTHER" id="PTHR11206">
    <property type="entry name" value="MULTIDRUG RESISTANCE PROTEIN"/>
    <property type="match status" value="1"/>
</dbReference>